<comment type="caution">
    <text evidence="1">The sequence shown here is derived from an EMBL/GenBank/DDBJ whole genome shotgun (WGS) entry which is preliminary data.</text>
</comment>
<feature type="non-terminal residue" evidence="1">
    <location>
        <position position="1"/>
    </location>
</feature>
<accession>A0A6A0AH61</accession>
<dbReference type="Proteomes" id="UP000485058">
    <property type="component" value="Unassembled WGS sequence"/>
</dbReference>
<dbReference type="EMBL" id="BLLF01006490">
    <property type="protein sequence ID" value="GFH32299.1"/>
    <property type="molecule type" value="Genomic_DNA"/>
</dbReference>
<name>A0A6A0AH61_HAELA</name>
<dbReference type="AlphaFoldDB" id="A0A6A0AH61"/>
<reference evidence="1 2" key="1">
    <citation type="submission" date="2020-02" db="EMBL/GenBank/DDBJ databases">
        <title>Draft genome sequence of Haematococcus lacustris strain NIES-144.</title>
        <authorList>
            <person name="Morimoto D."/>
            <person name="Nakagawa S."/>
            <person name="Yoshida T."/>
            <person name="Sawayama S."/>
        </authorList>
    </citation>
    <scope>NUCLEOTIDE SEQUENCE [LARGE SCALE GENOMIC DNA]</scope>
    <source>
        <strain evidence="1 2">NIES-144</strain>
    </source>
</reference>
<keyword evidence="2" id="KW-1185">Reference proteome</keyword>
<evidence type="ECO:0000313" key="2">
    <source>
        <dbReference type="Proteomes" id="UP000485058"/>
    </source>
</evidence>
<proteinExistence type="predicted"/>
<protein>
    <submittedName>
        <fullName evidence="1">Uncharacterized protein</fullName>
    </submittedName>
</protein>
<sequence length="78" mass="8272">MAGPATMHRGQSVTRAAYPGLWAALLRGLGLGARASPRLERQARAGGVGTADMHADRFTLRLHQQSKAGSCSLQLVYP</sequence>
<evidence type="ECO:0000313" key="1">
    <source>
        <dbReference type="EMBL" id="GFH32299.1"/>
    </source>
</evidence>
<organism evidence="1 2">
    <name type="scientific">Haematococcus lacustris</name>
    <name type="common">Green alga</name>
    <name type="synonym">Haematococcus pluvialis</name>
    <dbReference type="NCBI Taxonomy" id="44745"/>
    <lineage>
        <taxon>Eukaryota</taxon>
        <taxon>Viridiplantae</taxon>
        <taxon>Chlorophyta</taxon>
        <taxon>core chlorophytes</taxon>
        <taxon>Chlorophyceae</taxon>
        <taxon>CS clade</taxon>
        <taxon>Chlamydomonadales</taxon>
        <taxon>Haematococcaceae</taxon>
        <taxon>Haematococcus</taxon>
    </lineage>
</organism>
<gene>
    <name evidence="1" type="ORF">HaLaN_31496</name>
</gene>